<dbReference type="GO" id="GO:0007160">
    <property type="term" value="P:cell-matrix adhesion"/>
    <property type="evidence" value="ECO:0007669"/>
    <property type="project" value="InterPro"/>
</dbReference>
<sequence>LTTVTELGCFPVKSIYQTKEFGSVITNYFNNVIGITNPNLLEPPEFCADAVMDAEADPRDYLSVYVKEN</sequence>
<proteinExistence type="inferred from homology"/>
<evidence type="ECO:0000313" key="3">
    <source>
        <dbReference type="Proteomes" id="UP000265200"/>
    </source>
</evidence>
<reference evidence="2 3" key="2">
    <citation type="submission" date="2017-04" db="EMBL/GenBank/DDBJ databases">
        <title>CpG methylation of centromeres and impact of large insertions on vertebrate speciation.</title>
        <authorList>
            <person name="Ichikawa K."/>
            <person name="Yoshimura J."/>
            <person name="Morishita S."/>
        </authorList>
    </citation>
    <scope>NUCLEOTIDE SEQUENCE</scope>
    <source>
        <strain evidence="2 3">HSOK</strain>
    </source>
</reference>
<dbReference type="Ensembl" id="ENSORLT00015020658.1">
    <property type="protein sequence ID" value="ENSORLP00015013306.1"/>
    <property type="gene ID" value="ENSORLG00015014192.1"/>
</dbReference>
<dbReference type="GO" id="GO:0005509">
    <property type="term" value="F:calcium ion binding"/>
    <property type="evidence" value="ECO:0007669"/>
    <property type="project" value="InterPro"/>
</dbReference>
<accession>A0A3P9HZR9</accession>
<organism evidence="2 3">
    <name type="scientific">Oryzias latipes</name>
    <name type="common">Japanese rice fish</name>
    <name type="synonym">Japanese killifish</name>
    <dbReference type="NCBI Taxonomy" id="8090"/>
    <lineage>
        <taxon>Eukaryota</taxon>
        <taxon>Metazoa</taxon>
        <taxon>Chordata</taxon>
        <taxon>Craniata</taxon>
        <taxon>Vertebrata</taxon>
        <taxon>Euteleostomi</taxon>
        <taxon>Actinopterygii</taxon>
        <taxon>Neopterygii</taxon>
        <taxon>Teleostei</taxon>
        <taxon>Neoteleostei</taxon>
        <taxon>Acanthomorphata</taxon>
        <taxon>Ovalentaria</taxon>
        <taxon>Atherinomorphae</taxon>
        <taxon>Beloniformes</taxon>
        <taxon>Adrianichthyidae</taxon>
        <taxon>Oryziinae</taxon>
        <taxon>Oryzias</taxon>
    </lineage>
</organism>
<dbReference type="InterPro" id="IPR001299">
    <property type="entry name" value="Ependymin"/>
</dbReference>
<evidence type="ECO:0000313" key="2">
    <source>
        <dbReference type="Ensembl" id="ENSORLP00015013306.1"/>
    </source>
</evidence>
<evidence type="ECO:0000256" key="1">
    <source>
        <dbReference type="ARBA" id="ARBA00010771"/>
    </source>
</evidence>
<dbReference type="Pfam" id="PF00811">
    <property type="entry name" value="Ependymin"/>
    <property type="match status" value="1"/>
</dbReference>
<dbReference type="GO" id="GO:0005576">
    <property type="term" value="C:extracellular region"/>
    <property type="evidence" value="ECO:0007669"/>
    <property type="project" value="InterPro"/>
</dbReference>
<protein>
    <recommendedName>
        <fullName evidence="4">Ependymin</fullName>
    </recommendedName>
</protein>
<comment type="similarity">
    <text evidence="1">Belongs to the ependymin family.</text>
</comment>
<dbReference type="AlphaFoldDB" id="A0A3P9HZR9"/>
<reference evidence="2" key="3">
    <citation type="submission" date="2025-08" db="UniProtKB">
        <authorList>
            <consortium name="Ensembl"/>
        </authorList>
    </citation>
    <scope>IDENTIFICATION</scope>
    <source>
        <strain evidence="2">HSOK</strain>
    </source>
</reference>
<dbReference type="Proteomes" id="UP000265200">
    <property type="component" value="Chromosome 18"/>
</dbReference>
<reference evidence="2" key="4">
    <citation type="submission" date="2025-09" db="UniProtKB">
        <authorList>
            <consortium name="Ensembl"/>
        </authorList>
    </citation>
    <scope>IDENTIFICATION</scope>
    <source>
        <strain evidence="2">HSOK</strain>
    </source>
</reference>
<evidence type="ECO:0008006" key="4">
    <source>
        <dbReference type="Google" id="ProtNLM"/>
    </source>
</evidence>
<reference key="1">
    <citation type="journal article" date="2007" name="Nature">
        <title>The medaka draft genome and insights into vertebrate genome evolution.</title>
        <authorList>
            <person name="Kasahara M."/>
            <person name="Naruse K."/>
            <person name="Sasaki S."/>
            <person name="Nakatani Y."/>
            <person name="Qu W."/>
            <person name="Ahsan B."/>
            <person name="Yamada T."/>
            <person name="Nagayasu Y."/>
            <person name="Doi K."/>
            <person name="Kasai Y."/>
            <person name="Jindo T."/>
            <person name="Kobayashi D."/>
            <person name="Shimada A."/>
            <person name="Toyoda A."/>
            <person name="Kuroki Y."/>
            <person name="Fujiyama A."/>
            <person name="Sasaki T."/>
            <person name="Shimizu A."/>
            <person name="Asakawa S."/>
            <person name="Shimizu N."/>
            <person name="Hashimoto S."/>
            <person name="Yang J."/>
            <person name="Lee Y."/>
            <person name="Matsushima K."/>
            <person name="Sugano S."/>
            <person name="Sakaizumi M."/>
            <person name="Narita T."/>
            <person name="Ohishi K."/>
            <person name="Haga S."/>
            <person name="Ohta F."/>
            <person name="Nomoto H."/>
            <person name="Nogata K."/>
            <person name="Morishita T."/>
            <person name="Endo T."/>
            <person name="Shin-I T."/>
            <person name="Takeda H."/>
            <person name="Morishita S."/>
            <person name="Kohara Y."/>
        </authorList>
    </citation>
    <scope>NUCLEOTIDE SEQUENCE [LARGE SCALE GENOMIC DNA]</scope>
    <source>
        <strain>Hd-rR</strain>
    </source>
</reference>
<name>A0A3P9HZR9_ORYLA</name>